<reference evidence="3" key="1">
    <citation type="submission" date="2024-01" db="EMBL/GenBank/DDBJ databases">
        <authorList>
            <person name="Webb A."/>
        </authorList>
    </citation>
    <scope>NUCLEOTIDE SEQUENCE</scope>
    <source>
        <strain evidence="3">Pm1</strain>
    </source>
</reference>
<dbReference type="Proteomes" id="UP001162060">
    <property type="component" value="Unassembled WGS sequence"/>
</dbReference>
<evidence type="ECO:0000256" key="1">
    <source>
        <dbReference type="SAM" id="MobiDB-lite"/>
    </source>
</evidence>
<evidence type="ECO:0000313" key="4">
    <source>
        <dbReference type="Proteomes" id="UP001162060"/>
    </source>
</evidence>
<organism evidence="3 4">
    <name type="scientific">Peronospora matthiolae</name>
    <dbReference type="NCBI Taxonomy" id="2874970"/>
    <lineage>
        <taxon>Eukaryota</taxon>
        <taxon>Sar</taxon>
        <taxon>Stramenopiles</taxon>
        <taxon>Oomycota</taxon>
        <taxon>Peronosporomycetes</taxon>
        <taxon>Peronosporales</taxon>
        <taxon>Peronosporaceae</taxon>
        <taxon>Peronospora</taxon>
    </lineage>
</organism>
<sequence>MRLASLVFVAVATLAATRMSTTGAEELNLRSDETFDDGPTMEERRGGRGRRRRRGHRPYMHNGGNQGAEEKKPSIAELLAKDLQNRGGITPP</sequence>
<feature type="compositionally biased region" description="Basic residues" evidence="1">
    <location>
        <begin position="47"/>
        <end position="59"/>
    </location>
</feature>
<comment type="caution">
    <text evidence="3">The sequence shown here is derived from an EMBL/GenBank/DDBJ whole genome shotgun (WGS) entry which is preliminary data.</text>
</comment>
<keyword evidence="2" id="KW-0732">Signal</keyword>
<gene>
    <name evidence="3" type="ORF">PM001_LOCUS4764</name>
</gene>
<feature type="region of interest" description="Disordered" evidence="1">
    <location>
        <begin position="21"/>
        <end position="75"/>
    </location>
</feature>
<feature type="chain" id="PRO_5044021772" evidence="2">
    <location>
        <begin position="25"/>
        <end position="92"/>
    </location>
</feature>
<feature type="signal peptide" evidence="2">
    <location>
        <begin position="1"/>
        <end position="24"/>
    </location>
</feature>
<evidence type="ECO:0000256" key="2">
    <source>
        <dbReference type="SAM" id="SignalP"/>
    </source>
</evidence>
<dbReference type="EMBL" id="CAKLBY020000039">
    <property type="protein sequence ID" value="CAK7913460.1"/>
    <property type="molecule type" value="Genomic_DNA"/>
</dbReference>
<protein>
    <submittedName>
        <fullName evidence="3">Uncharacterized protein</fullName>
    </submittedName>
</protein>
<accession>A0AAV1TAV8</accession>
<dbReference type="AlphaFoldDB" id="A0AAV1TAV8"/>
<evidence type="ECO:0000313" key="3">
    <source>
        <dbReference type="EMBL" id="CAK7913460.1"/>
    </source>
</evidence>
<proteinExistence type="predicted"/>
<name>A0AAV1TAV8_9STRA</name>